<keyword evidence="1" id="KW-0732">Signal</keyword>
<gene>
    <name evidence="2" type="ORF">JKG68_30995</name>
</gene>
<organism evidence="2 3">
    <name type="scientific">Microvirga aerilata</name>
    <dbReference type="NCBI Taxonomy" id="670292"/>
    <lineage>
        <taxon>Bacteria</taxon>
        <taxon>Pseudomonadati</taxon>
        <taxon>Pseudomonadota</taxon>
        <taxon>Alphaproteobacteria</taxon>
        <taxon>Hyphomicrobiales</taxon>
        <taxon>Methylobacteriaceae</taxon>
        <taxon>Microvirga</taxon>
    </lineage>
</organism>
<feature type="signal peptide" evidence="1">
    <location>
        <begin position="1"/>
        <end position="29"/>
    </location>
</feature>
<dbReference type="EMBL" id="JAEQMY010000183">
    <property type="protein sequence ID" value="MBL0408309.1"/>
    <property type="molecule type" value="Genomic_DNA"/>
</dbReference>
<accession>A0A936ZP43</accession>
<evidence type="ECO:0000313" key="3">
    <source>
        <dbReference type="Proteomes" id="UP000605848"/>
    </source>
</evidence>
<dbReference type="SUPFAM" id="SSF48452">
    <property type="entry name" value="TPR-like"/>
    <property type="match status" value="1"/>
</dbReference>
<dbReference type="AlphaFoldDB" id="A0A936ZP43"/>
<evidence type="ECO:0000313" key="2">
    <source>
        <dbReference type="EMBL" id="MBL0408309.1"/>
    </source>
</evidence>
<dbReference type="Gene3D" id="1.25.40.10">
    <property type="entry name" value="Tetratricopeptide repeat domain"/>
    <property type="match status" value="2"/>
</dbReference>
<feature type="chain" id="PRO_5037187741" description="Tetratricopeptide repeat protein" evidence="1">
    <location>
        <begin position="30"/>
        <end position="549"/>
    </location>
</feature>
<dbReference type="Proteomes" id="UP000605848">
    <property type="component" value="Unassembled WGS sequence"/>
</dbReference>
<name>A0A936ZP43_9HYPH</name>
<proteinExistence type="predicted"/>
<dbReference type="RefSeq" id="WP_202066154.1">
    <property type="nucleotide sequence ID" value="NZ_JAEQMY010000183.1"/>
</dbReference>
<dbReference type="PANTHER" id="PTHR45588:SF1">
    <property type="entry name" value="WW DOMAIN-CONTAINING PROTEIN"/>
    <property type="match status" value="1"/>
</dbReference>
<protein>
    <recommendedName>
        <fullName evidence="4">Tetratricopeptide repeat protein</fullName>
    </recommendedName>
</protein>
<reference evidence="2" key="1">
    <citation type="submission" date="2021-01" db="EMBL/GenBank/DDBJ databases">
        <title>Microvirga sp.</title>
        <authorList>
            <person name="Kim M.K."/>
        </authorList>
    </citation>
    <scope>NUCLEOTIDE SEQUENCE</scope>
    <source>
        <strain evidence="2">5420S-16</strain>
    </source>
</reference>
<evidence type="ECO:0008006" key="4">
    <source>
        <dbReference type="Google" id="ProtNLM"/>
    </source>
</evidence>
<sequence length="549" mass="59440">MMLCEQARRSAYAALTCVSLTALATGALAHDGGLTGKIGEARFEVTCTPEAQATFNHAVALLHSFWFTPARKAFEDVAKQDPSCAMAHWGVAMVARANPLASAPTAKAMTEGLAAIERAQSIGGKSQSERDYIEALAQFYRDYDKKDHRTRVVAHEQAMEKLASTYPDDREAAIFYALALNIAASPADKTYGNQLRAGKLLEKVFVEQPQHPGVAHYLIHTYDYPPIANQGLDAAKRYASIAPDSPHALHMPSHVFTRLGYWEESVSSNRTSAEVVKKELASSNPMLMGPEALHAQDYMVYAHLQLGQEAEAKRVLDEIRARDNVDAGNHLAASYALAAIPARYALERHRWDEAARLEVPKVAGFSWSNFPQSEAVVHFAKGLGAAHTGDVAAAKASGERLKQLHDALVSMKQGYWAGQVGIQAKAVAAWTALAEGRKNEAVALMREAADLESATDKHIVTPGHIVPARELLGFMLLETGQPALALAEFEKSQAVEPNRFHGFAGAARAAELAGAQEKAKAHYAKLLEVSAKADAERPEVKAARVVLNQ</sequence>
<dbReference type="InterPro" id="IPR011990">
    <property type="entry name" value="TPR-like_helical_dom_sf"/>
</dbReference>
<evidence type="ECO:0000256" key="1">
    <source>
        <dbReference type="SAM" id="SignalP"/>
    </source>
</evidence>
<keyword evidence="3" id="KW-1185">Reference proteome</keyword>
<dbReference type="PANTHER" id="PTHR45588">
    <property type="entry name" value="TPR DOMAIN-CONTAINING PROTEIN"/>
    <property type="match status" value="1"/>
</dbReference>
<comment type="caution">
    <text evidence="2">The sequence shown here is derived from an EMBL/GenBank/DDBJ whole genome shotgun (WGS) entry which is preliminary data.</text>
</comment>